<keyword evidence="4" id="KW-1185">Reference proteome</keyword>
<keyword evidence="1" id="KW-0812">Transmembrane</keyword>
<feature type="domain" description="DUF6594" evidence="2">
    <location>
        <begin position="40"/>
        <end position="121"/>
    </location>
</feature>
<feature type="transmembrane region" description="Helical" evidence="1">
    <location>
        <begin position="52"/>
        <end position="75"/>
    </location>
</feature>
<evidence type="ECO:0000313" key="3">
    <source>
        <dbReference type="EMBL" id="KAK0668355.1"/>
    </source>
</evidence>
<dbReference type="Pfam" id="PF20237">
    <property type="entry name" value="DUF6594"/>
    <property type="match status" value="1"/>
</dbReference>
<reference evidence="3" key="1">
    <citation type="submission" date="2023-06" db="EMBL/GenBank/DDBJ databases">
        <title>Genome-scale phylogeny and comparative genomics of the fungal order Sordariales.</title>
        <authorList>
            <consortium name="Lawrence Berkeley National Laboratory"/>
            <person name="Hensen N."/>
            <person name="Bonometti L."/>
            <person name="Westerberg I."/>
            <person name="Brannstrom I.O."/>
            <person name="Guillou S."/>
            <person name="Cros-Aarteil S."/>
            <person name="Calhoun S."/>
            <person name="Haridas S."/>
            <person name="Kuo A."/>
            <person name="Mondo S."/>
            <person name="Pangilinan J."/>
            <person name="Riley R."/>
            <person name="Labutti K."/>
            <person name="Andreopoulos B."/>
            <person name="Lipzen A."/>
            <person name="Chen C."/>
            <person name="Yanf M."/>
            <person name="Daum C."/>
            <person name="Ng V."/>
            <person name="Clum A."/>
            <person name="Steindorff A."/>
            <person name="Ohm R."/>
            <person name="Martin F."/>
            <person name="Silar P."/>
            <person name="Natvig D."/>
            <person name="Lalanne C."/>
            <person name="Gautier V."/>
            <person name="Ament-Velasquez S.L."/>
            <person name="Kruys A."/>
            <person name="Hutchinson M.I."/>
            <person name="Powell A.J."/>
            <person name="Barry K."/>
            <person name="Miller A.N."/>
            <person name="Grigoriev I.V."/>
            <person name="Debuchy R."/>
            <person name="Gladieux P."/>
            <person name="Thoren M.H."/>
            <person name="Johannesson H."/>
        </authorList>
    </citation>
    <scope>NUCLEOTIDE SEQUENCE</scope>
    <source>
        <strain evidence="3">CBS 307.81</strain>
    </source>
</reference>
<protein>
    <recommendedName>
        <fullName evidence="2">DUF6594 domain-containing protein</fullName>
    </recommendedName>
</protein>
<evidence type="ECO:0000313" key="4">
    <source>
        <dbReference type="Proteomes" id="UP001174997"/>
    </source>
</evidence>
<gene>
    <name evidence="3" type="ORF">QBC41DRAFT_321958</name>
</gene>
<accession>A0AA40DC84</accession>
<evidence type="ECO:0000256" key="1">
    <source>
        <dbReference type="SAM" id="Phobius"/>
    </source>
</evidence>
<organism evidence="3 4">
    <name type="scientific">Cercophora samala</name>
    <dbReference type="NCBI Taxonomy" id="330535"/>
    <lineage>
        <taxon>Eukaryota</taxon>
        <taxon>Fungi</taxon>
        <taxon>Dikarya</taxon>
        <taxon>Ascomycota</taxon>
        <taxon>Pezizomycotina</taxon>
        <taxon>Sordariomycetes</taxon>
        <taxon>Sordariomycetidae</taxon>
        <taxon>Sordariales</taxon>
        <taxon>Lasiosphaeriaceae</taxon>
        <taxon>Cercophora</taxon>
    </lineage>
</organism>
<dbReference type="EMBL" id="JAULSY010000057">
    <property type="protein sequence ID" value="KAK0668355.1"/>
    <property type="molecule type" value="Genomic_DNA"/>
</dbReference>
<sequence length="143" mass="14756">MKALDNPVTAPAPPEPAIDDPLSIITRELRLALTQSTSGLSKYKKSKDQKMLWQRFSMALGGGLALIGPMLIMVRNPTGDVAIITTSCCVLGVAVILAFFMNDSQPKDVVACTAAYAAVLVVFVGAGGGSQTGEAQGNGASTS</sequence>
<dbReference type="AlphaFoldDB" id="A0AA40DC84"/>
<keyword evidence="1" id="KW-1133">Transmembrane helix</keyword>
<keyword evidence="1" id="KW-0472">Membrane</keyword>
<evidence type="ECO:0000259" key="2">
    <source>
        <dbReference type="Pfam" id="PF20237"/>
    </source>
</evidence>
<feature type="transmembrane region" description="Helical" evidence="1">
    <location>
        <begin position="81"/>
        <end position="102"/>
    </location>
</feature>
<dbReference type="Proteomes" id="UP001174997">
    <property type="component" value="Unassembled WGS sequence"/>
</dbReference>
<feature type="transmembrane region" description="Helical" evidence="1">
    <location>
        <begin position="109"/>
        <end position="128"/>
    </location>
</feature>
<name>A0AA40DC84_9PEZI</name>
<dbReference type="InterPro" id="IPR046529">
    <property type="entry name" value="DUF6594"/>
</dbReference>
<proteinExistence type="predicted"/>
<comment type="caution">
    <text evidence="3">The sequence shown here is derived from an EMBL/GenBank/DDBJ whole genome shotgun (WGS) entry which is preliminary data.</text>
</comment>